<reference evidence="6 7" key="1">
    <citation type="journal article" date="2012" name="J. Bacteriol.">
        <title>Genome sequence of proteorhodopsin-containing sea ice bacterium Glaciecola punicea ACAM 611T.</title>
        <authorList>
            <person name="Qin Q.-L."/>
            <person name="Xie B.-B."/>
            <person name="Shu Y.-L."/>
            <person name="Rong J.-C."/>
            <person name="Zhao D.-L."/>
            <person name="Zhang X.-Y."/>
            <person name="Chen X.-L."/>
            <person name="Zhou B.-C."/>
            <person name="Zhanga Y.-Z."/>
        </authorList>
    </citation>
    <scope>NUCLEOTIDE SEQUENCE [LARGE SCALE GENOMIC DNA]</scope>
    <source>
        <strain evidence="6 7">ACAM 611</strain>
    </source>
</reference>
<dbReference type="GO" id="GO:0008270">
    <property type="term" value="F:zinc ion binding"/>
    <property type="evidence" value="ECO:0007669"/>
    <property type="project" value="InterPro"/>
</dbReference>
<dbReference type="GO" id="GO:0008168">
    <property type="term" value="F:methyltransferase activity"/>
    <property type="evidence" value="ECO:0007669"/>
    <property type="project" value="UniProtKB-UniRule"/>
</dbReference>
<dbReference type="PROSITE" id="PS50970">
    <property type="entry name" value="HCY"/>
    <property type="match status" value="1"/>
</dbReference>
<dbReference type="InterPro" id="IPR017226">
    <property type="entry name" value="BHMT-like"/>
</dbReference>
<dbReference type="eggNOG" id="COG2040">
    <property type="taxonomic scope" value="Bacteria"/>
</dbReference>
<dbReference type="PANTHER" id="PTHR11103">
    <property type="entry name" value="SLR1189 PROTEIN"/>
    <property type="match status" value="1"/>
</dbReference>
<dbReference type="Pfam" id="PF02574">
    <property type="entry name" value="S-methyl_trans"/>
    <property type="match status" value="1"/>
</dbReference>
<dbReference type="PIRSF" id="PIRSF037505">
    <property type="entry name" value="Betaine_HMT"/>
    <property type="match status" value="1"/>
</dbReference>
<reference evidence="6 7" key="2">
    <citation type="journal article" date="2017" name="Antonie Van Leeuwenhoek">
        <title>Rhizobium rhizosphaerae sp. nov., a novel species isolated from rice rhizosphere.</title>
        <authorList>
            <person name="Zhao J.J."/>
            <person name="Zhang J."/>
            <person name="Zhang R.J."/>
            <person name="Zhang C.W."/>
            <person name="Yin H.Q."/>
            <person name="Zhang X.X."/>
        </authorList>
    </citation>
    <scope>NUCLEOTIDE SEQUENCE [LARGE SCALE GENOMIC DNA]</scope>
    <source>
        <strain evidence="6 7">ACAM 611</strain>
    </source>
</reference>
<keyword evidence="3 4" id="KW-0479">Metal-binding</keyword>
<dbReference type="AlphaFoldDB" id="H5TEY9"/>
<dbReference type="SUPFAM" id="SSF82282">
    <property type="entry name" value="Homocysteine S-methyltransferase"/>
    <property type="match status" value="1"/>
</dbReference>
<dbReference type="OrthoDB" id="9803687at2"/>
<dbReference type="GO" id="GO:0009086">
    <property type="term" value="P:methionine biosynthetic process"/>
    <property type="evidence" value="ECO:0007669"/>
    <property type="project" value="InterPro"/>
</dbReference>
<dbReference type="InterPro" id="IPR036589">
    <property type="entry name" value="HCY_dom_sf"/>
</dbReference>
<feature type="binding site" evidence="3 4">
    <location>
        <position position="292"/>
    </location>
    <ligand>
        <name>Zn(2+)</name>
        <dbReference type="ChEBI" id="CHEBI:29105"/>
    </ligand>
</feature>
<keyword evidence="3 4" id="KW-0862">Zinc</keyword>
<evidence type="ECO:0000313" key="6">
    <source>
        <dbReference type="EMBL" id="GAB56916.1"/>
    </source>
</evidence>
<dbReference type="InterPro" id="IPR003726">
    <property type="entry name" value="HCY_dom"/>
</dbReference>
<feature type="binding site" evidence="3 4">
    <location>
        <position position="204"/>
    </location>
    <ligand>
        <name>Zn(2+)</name>
        <dbReference type="ChEBI" id="CHEBI:29105"/>
    </ligand>
</feature>
<feature type="binding site" evidence="3 4">
    <location>
        <position position="293"/>
    </location>
    <ligand>
        <name>Zn(2+)</name>
        <dbReference type="ChEBI" id="CHEBI:29105"/>
    </ligand>
</feature>
<keyword evidence="7" id="KW-1185">Reference proteome</keyword>
<name>H5TEY9_9ALTE</name>
<organism evidence="6 7">
    <name type="scientific">Glaciecola punicea ACAM 611</name>
    <dbReference type="NCBI Taxonomy" id="1121923"/>
    <lineage>
        <taxon>Bacteria</taxon>
        <taxon>Pseudomonadati</taxon>
        <taxon>Pseudomonadota</taxon>
        <taxon>Gammaproteobacteria</taxon>
        <taxon>Alteromonadales</taxon>
        <taxon>Alteromonadaceae</taxon>
        <taxon>Glaciecola</taxon>
    </lineage>
</organism>
<evidence type="ECO:0000259" key="5">
    <source>
        <dbReference type="PROSITE" id="PS50970"/>
    </source>
</evidence>
<dbReference type="Proteomes" id="UP000053586">
    <property type="component" value="Unassembled WGS sequence"/>
</dbReference>
<dbReference type="PANTHER" id="PTHR11103:SF18">
    <property type="entry name" value="SLR1189 PROTEIN"/>
    <property type="match status" value="1"/>
</dbReference>
<gene>
    <name evidence="6" type="ORF">GPUN_2802</name>
</gene>
<sequence>MTKITLLDGGMGQELLRRSSRLATRLWSADIMHNEPSLVRDLHRDFILAGARVITLNNYTATPERLTRENVPEQLESLHSAAIRAATQAVEIAQCDGVKIAGCLPPLVASYQPEVILTYPEALASYRRLVQLQYNACDVFLCETMASIAEASAACTAGVESGKPVWVALTVSDSHFGLLRSGESLTKAVAVLSSLGAHAILLNCSQPEAISACWPDLSWAAKTTVNASGQKASLPSHTLEIGAYANGFVSIDSLHPGVTVDVLEARMDLNPQEYAEVAMQWVTNGASIIGGCCEIGPAHIQVLHDSLCEKGYLV</sequence>
<dbReference type="STRING" id="56804.BAE46_02835"/>
<evidence type="ECO:0000256" key="1">
    <source>
        <dbReference type="ARBA" id="ARBA00022603"/>
    </source>
</evidence>
<comment type="caution">
    <text evidence="6">The sequence shown here is derived from an EMBL/GenBank/DDBJ whole genome shotgun (WGS) entry which is preliminary data.</text>
</comment>
<evidence type="ECO:0000256" key="3">
    <source>
        <dbReference type="PIRSR" id="PIRSR037505-2"/>
    </source>
</evidence>
<evidence type="ECO:0000256" key="4">
    <source>
        <dbReference type="PROSITE-ProRule" id="PRU00333"/>
    </source>
</evidence>
<accession>H5TEY9</accession>
<keyword evidence="2 4" id="KW-0808">Transferase</keyword>
<proteinExistence type="predicted"/>
<dbReference type="GO" id="GO:0032259">
    <property type="term" value="P:methylation"/>
    <property type="evidence" value="ECO:0007669"/>
    <property type="project" value="UniProtKB-KW"/>
</dbReference>
<feature type="domain" description="Hcy-binding" evidence="5">
    <location>
        <begin position="1"/>
        <end position="307"/>
    </location>
</feature>
<dbReference type="Gene3D" id="3.20.20.330">
    <property type="entry name" value="Homocysteine-binding-like domain"/>
    <property type="match status" value="1"/>
</dbReference>
<evidence type="ECO:0000313" key="7">
    <source>
        <dbReference type="Proteomes" id="UP000053586"/>
    </source>
</evidence>
<protein>
    <recommendedName>
        <fullName evidence="5">Hcy-binding domain-containing protein</fullName>
    </recommendedName>
</protein>
<keyword evidence="1 4" id="KW-0489">Methyltransferase</keyword>
<dbReference type="EMBL" id="BAET01000033">
    <property type="protein sequence ID" value="GAB56916.1"/>
    <property type="molecule type" value="Genomic_DNA"/>
</dbReference>
<evidence type="ECO:0000256" key="2">
    <source>
        <dbReference type="ARBA" id="ARBA00022679"/>
    </source>
</evidence>
<comment type="cofactor">
    <cofactor evidence="3">
        <name>Zn(2+)</name>
        <dbReference type="ChEBI" id="CHEBI:29105"/>
    </cofactor>
    <text evidence="3">Binds 1 zinc ion per subunit.</text>
</comment>
<dbReference type="RefSeq" id="WP_006007567.1">
    <property type="nucleotide sequence ID" value="NZ_BAET01000033.1"/>
</dbReference>